<evidence type="ECO:0000313" key="1">
    <source>
        <dbReference type="EMBL" id="TWU45787.1"/>
    </source>
</evidence>
<evidence type="ECO:0000313" key="2">
    <source>
        <dbReference type="Proteomes" id="UP000315471"/>
    </source>
</evidence>
<sequence>MFVAAVISVSFVGCTPKPDSLADVDSAASKFLLAAEPADALTPTEVQEAFESSETESMPVVIAGRVGTADSPDVAFVPGEATFLMTQLPNEDHAGGDPDHASTCPFCKRELANAPQVMVRFVDDQGNVVKQGAADLLQIQNGDAVVVKGDAVFLEATKMIDITAEGIYKRPKK</sequence>
<organism evidence="1 2">
    <name type="scientific">Novipirellula aureliae</name>
    <dbReference type="NCBI Taxonomy" id="2527966"/>
    <lineage>
        <taxon>Bacteria</taxon>
        <taxon>Pseudomonadati</taxon>
        <taxon>Planctomycetota</taxon>
        <taxon>Planctomycetia</taxon>
        <taxon>Pirellulales</taxon>
        <taxon>Pirellulaceae</taxon>
        <taxon>Novipirellula</taxon>
    </lineage>
</organism>
<keyword evidence="2" id="KW-1185">Reference proteome</keyword>
<name>A0A5C6ECU8_9BACT</name>
<dbReference type="Proteomes" id="UP000315471">
    <property type="component" value="Unassembled WGS sequence"/>
</dbReference>
<dbReference type="OrthoDB" id="287786at2"/>
<dbReference type="AlphaFoldDB" id="A0A5C6ECU8"/>
<protein>
    <submittedName>
        <fullName evidence="1">Uncharacterized protein</fullName>
    </submittedName>
</protein>
<proteinExistence type="predicted"/>
<gene>
    <name evidence="1" type="ORF">Q31b_09630</name>
</gene>
<reference evidence="1 2" key="1">
    <citation type="submission" date="2019-02" db="EMBL/GenBank/DDBJ databases">
        <title>Deep-cultivation of Planctomycetes and their phenomic and genomic characterization uncovers novel biology.</title>
        <authorList>
            <person name="Wiegand S."/>
            <person name="Jogler M."/>
            <person name="Boedeker C."/>
            <person name="Pinto D."/>
            <person name="Vollmers J."/>
            <person name="Rivas-Marin E."/>
            <person name="Kohn T."/>
            <person name="Peeters S.H."/>
            <person name="Heuer A."/>
            <person name="Rast P."/>
            <person name="Oberbeckmann S."/>
            <person name="Bunk B."/>
            <person name="Jeske O."/>
            <person name="Meyerdierks A."/>
            <person name="Storesund J.E."/>
            <person name="Kallscheuer N."/>
            <person name="Luecker S."/>
            <person name="Lage O.M."/>
            <person name="Pohl T."/>
            <person name="Merkel B.J."/>
            <person name="Hornburger P."/>
            <person name="Mueller R.-W."/>
            <person name="Bruemmer F."/>
            <person name="Labrenz M."/>
            <person name="Spormann A.M."/>
            <person name="Op Den Camp H."/>
            <person name="Overmann J."/>
            <person name="Amann R."/>
            <person name="Jetten M.S.M."/>
            <person name="Mascher T."/>
            <person name="Medema M.H."/>
            <person name="Devos D.P."/>
            <person name="Kaster A.-K."/>
            <person name="Ovreas L."/>
            <person name="Rohde M."/>
            <person name="Galperin M.Y."/>
            <person name="Jogler C."/>
        </authorList>
    </citation>
    <scope>NUCLEOTIDE SEQUENCE [LARGE SCALE GENOMIC DNA]</scope>
    <source>
        <strain evidence="1 2">Q31b</strain>
    </source>
</reference>
<dbReference type="RefSeq" id="WP_146598429.1">
    <property type="nucleotide sequence ID" value="NZ_SJPY01000001.1"/>
</dbReference>
<accession>A0A5C6ECU8</accession>
<comment type="caution">
    <text evidence="1">The sequence shown here is derived from an EMBL/GenBank/DDBJ whole genome shotgun (WGS) entry which is preliminary data.</text>
</comment>
<dbReference type="EMBL" id="SJPY01000001">
    <property type="protein sequence ID" value="TWU45787.1"/>
    <property type="molecule type" value="Genomic_DNA"/>
</dbReference>